<evidence type="ECO:0000256" key="5">
    <source>
        <dbReference type="SAM" id="Phobius"/>
    </source>
</evidence>
<dbReference type="Proteomes" id="UP000502756">
    <property type="component" value="Chromosome"/>
</dbReference>
<evidence type="ECO:0000256" key="3">
    <source>
        <dbReference type="ARBA" id="ARBA00022989"/>
    </source>
</evidence>
<keyword evidence="4 5" id="KW-0472">Membrane</keyword>
<evidence type="ECO:0000313" key="7">
    <source>
        <dbReference type="Proteomes" id="UP000502756"/>
    </source>
</evidence>
<gene>
    <name evidence="6" type="ORF">HNV11_19995</name>
</gene>
<dbReference type="KEGG" id="stae:HNV11_19995"/>
<feature type="transmembrane region" description="Helical" evidence="5">
    <location>
        <begin position="24"/>
        <end position="49"/>
    </location>
</feature>
<dbReference type="RefSeq" id="WP_171741349.1">
    <property type="nucleotide sequence ID" value="NZ_CP053435.1"/>
</dbReference>
<dbReference type="AlphaFoldDB" id="A0A6M5YBZ9"/>
<feature type="transmembrane region" description="Helical" evidence="5">
    <location>
        <begin position="93"/>
        <end position="111"/>
    </location>
</feature>
<keyword evidence="2 5" id="KW-0812">Transmembrane</keyword>
<reference evidence="6 7" key="1">
    <citation type="submission" date="2020-05" db="EMBL/GenBank/DDBJ databases">
        <title>Genome sequencing of Spirosoma sp. TS118.</title>
        <authorList>
            <person name="Lee J.-H."/>
            <person name="Jeong S."/>
            <person name="Zhao L."/>
            <person name="Jung J.-H."/>
            <person name="Kim M.-K."/>
            <person name="Lim S."/>
        </authorList>
    </citation>
    <scope>NUCLEOTIDE SEQUENCE [LARGE SCALE GENOMIC DNA]</scope>
    <source>
        <strain evidence="6 7">TS118</strain>
    </source>
</reference>
<dbReference type="InterPro" id="IPR019109">
    <property type="entry name" value="MamF_MmsF"/>
</dbReference>
<evidence type="ECO:0000256" key="2">
    <source>
        <dbReference type="ARBA" id="ARBA00022692"/>
    </source>
</evidence>
<dbReference type="EMBL" id="CP053435">
    <property type="protein sequence ID" value="QJW91499.1"/>
    <property type="molecule type" value="Genomic_DNA"/>
</dbReference>
<organism evidence="6 7">
    <name type="scientific">Spirosoma taeanense</name>
    <dbReference type="NCBI Taxonomy" id="2735870"/>
    <lineage>
        <taxon>Bacteria</taxon>
        <taxon>Pseudomonadati</taxon>
        <taxon>Bacteroidota</taxon>
        <taxon>Cytophagia</taxon>
        <taxon>Cytophagales</taxon>
        <taxon>Cytophagaceae</taxon>
        <taxon>Spirosoma</taxon>
    </lineage>
</organism>
<evidence type="ECO:0000256" key="4">
    <source>
        <dbReference type="ARBA" id="ARBA00023136"/>
    </source>
</evidence>
<keyword evidence="3 5" id="KW-1133">Transmembrane helix</keyword>
<keyword evidence="7" id="KW-1185">Reference proteome</keyword>
<evidence type="ECO:0000313" key="6">
    <source>
        <dbReference type="EMBL" id="QJW91499.1"/>
    </source>
</evidence>
<proteinExistence type="predicted"/>
<name>A0A6M5YBZ9_9BACT</name>
<feature type="transmembrane region" description="Helical" evidence="5">
    <location>
        <begin position="69"/>
        <end position="87"/>
    </location>
</feature>
<sequence>MENPPPIPPSSPAPVTFSDSDARMWAMITHLSALPGSFVLIGSIVLPLIIWQIQKDKSAFIDYHGKEAVNFNITMAIAAGISFILMFILIGVFLLWIVGIVWLIFTIIAAIKANNGEHYRYPLSIRFIK</sequence>
<protein>
    <submittedName>
        <fullName evidence="6">DUF4870 domain-containing protein</fullName>
    </submittedName>
</protein>
<comment type="subcellular location">
    <subcellularLocation>
        <location evidence="1">Membrane</location>
        <topology evidence="1">Multi-pass membrane protein</topology>
    </subcellularLocation>
</comment>
<accession>A0A6M5YBZ9</accession>
<dbReference type="Pfam" id="PF09685">
    <property type="entry name" value="MamF_MmsF"/>
    <property type="match status" value="1"/>
</dbReference>
<evidence type="ECO:0000256" key="1">
    <source>
        <dbReference type="ARBA" id="ARBA00004141"/>
    </source>
</evidence>